<dbReference type="PANTHER" id="PTHR21461">
    <property type="entry name" value="GLYCOSYLTRANSFERASE FAMILY 92 PROTEIN"/>
    <property type="match status" value="1"/>
</dbReference>
<keyword evidence="4 8" id="KW-0808">Transferase</keyword>
<evidence type="ECO:0000256" key="2">
    <source>
        <dbReference type="ARBA" id="ARBA00007647"/>
    </source>
</evidence>
<comment type="similarity">
    <text evidence="2 8">Belongs to the glycosyltransferase 92 family.</text>
</comment>
<dbReference type="PANTHER" id="PTHR21461:SF9">
    <property type="entry name" value="GLYCOSYLTRANSFERASE FAMILY 92 PROTEIN"/>
    <property type="match status" value="1"/>
</dbReference>
<keyword evidence="10" id="KW-1185">Reference proteome</keyword>
<evidence type="ECO:0000256" key="7">
    <source>
        <dbReference type="ARBA" id="ARBA00023136"/>
    </source>
</evidence>
<evidence type="ECO:0000313" key="9">
    <source>
        <dbReference type="EMBL" id="PIC23685.1"/>
    </source>
</evidence>
<protein>
    <recommendedName>
        <fullName evidence="8">Glycosyltransferase family 92 protein</fullName>
        <ecNumber evidence="8">2.4.1.-</ecNumber>
    </recommendedName>
</protein>
<evidence type="ECO:0000256" key="4">
    <source>
        <dbReference type="ARBA" id="ARBA00022679"/>
    </source>
</evidence>
<evidence type="ECO:0000256" key="5">
    <source>
        <dbReference type="ARBA" id="ARBA00022692"/>
    </source>
</evidence>
<dbReference type="Pfam" id="PF01697">
    <property type="entry name" value="Glyco_transf_92"/>
    <property type="match status" value="1"/>
</dbReference>
<dbReference type="EMBL" id="PDUG01000005">
    <property type="protein sequence ID" value="PIC23685.1"/>
    <property type="molecule type" value="Genomic_DNA"/>
</dbReference>
<name>A0A2G5T8H6_9PELO</name>
<dbReference type="InterPro" id="IPR008166">
    <property type="entry name" value="Glyco_transf_92"/>
</dbReference>
<keyword evidence="7" id="KW-0472">Membrane</keyword>
<reference evidence="10" key="1">
    <citation type="submission" date="2017-10" db="EMBL/GenBank/DDBJ databases">
        <title>Rapid genome shrinkage in a self-fertile nematode reveals novel sperm competition proteins.</title>
        <authorList>
            <person name="Yin D."/>
            <person name="Schwarz E.M."/>
            <person name="Thomas C.G."/>
            <person name="Felde R.L."/>
            <person name="Korf I.F."/>
            <person name="Cutter A.D."/>
            <person name="Schartner C.M."/>
            <person name="Ralston E.J."/>
            <person name="Meyer B.J."/>
            <person name="Haag E.S."/>
        </authorList>
    </citation>
    <scope>NUCLEOTIDE SEQUENCE [LARGE SCALE GENOMIC DNA]</scope>
    <source>
        <strain evidence="10">JU1422</strain>
    </source>
</reference>
<dbReference type="AlphaFoldDB" id="A0A2G5T8H6"/>
<comment type="caution">
    <text evidence="9">The sequence shown here is derived from an EMBL/GenBank/DDBJ whole genome shotgun (WGS) entry which is preliminary data.</text>
</comment>
<organism evidence="9 10">
    <name type="scientific">Caenorhabditis nigoni</name>
    <dbReference type="NCBI Taxonomy" id="1611254"/>
    <lineage>
        <taxon>Eukaryota</taxon>
        <taxon>Metazoa</taxon>
        <taxon>Ecdysozoa</taxon>
        <taxon>Nematoda</taxon>
        <taxon>Chromadorea</taxon>
        <taxon>Rhabditida</taxon>
        <taxon>Rhabditina</taxon>
        <taxon>Rhabditomorpha</taxon>
        <taxon>Rhabditoidea</taxon>
        <taxon>Rhabditidae</taxon>
        <taxon>Peloderinae</taxon>
        <taxon>Caenorhabditis</taxon>
    </lineage>
</organism>
<evidence type="ECO:0000256" key="8">
    <source>
        <dbReference type="RuleBase" id="RU366017"/>
    </source>
</evidence>
<dbReference type="GO" id="GO:0016757">
    <property type="term" value="F:glycosyltransferase activity"/>
    <property type="evidence" value="ECO:0007669"/>
    <property type="project" value="UniProtKB-UniRule"/>
</dbReference>
<comment type="subcellular location">
    <subcellularLocation>
        <location evidence="1">Membrane</location>
        <topology evidence="1">Single-pass membrane protein</topology>
    </subcellularLocation>
</comment>
<evidence type="ECO:0000256" key="3">
    <source>
        <dbReference type="ARBA" id="ARBA00022676"/>
    </source>
</evidence>
<keyword evidence="6" id="KW-1133">Transmembrane helix</keyword>
<sequence length="479" mass="57130">MWRIIQPIGLNKTYLKLLILFSFLFFLCLLLSFPDFYGDSLDPDIPCYVEPWNQIHTKKVPNEGLHWEWVQQNISRRDNILESEVRLLSAFVYEEYISITTTSQKSYGQLTHCRYFDCNREEIKDSVYQSFFFPMNVVKCPRRVGAKYVSISSSKYAKPQQSIPLIFRAYPSPMHGISVCVGPLYGPEKKWLEIAEFIEHYKLIGVRHFYFTIFNMNEYTRKIMDEYIRTGEVELTVIQSEYANVDWQFHLLQINECHQRAKYHSKWVINADIDERLVMLNGTLQDLIRRQDQSISEINFAVQRVMKTDLLPEVYENDEQILREMIFTKYNISADVVWKAAKCMYRPEKTASMYYHWSYIKYPGYNAAWIGRNQGYFLHYRTTSATGIGSGWLDHANYKNFQERPNPITFANELRENVLRKIKYVYDRRILYCEELPDAVYQEYIVYGHETFHCKFKSEVENEQRKKLELENSTMISRK</sequence>
<evidence type="ECO:0000256" key="6">
    <source>
        <dbReference type="ARBA" id="ARBA00022989"/>
    </source>
</evidence>
<gene>
    <name evidence="9" type="primary">Cnig_chr_V.g17300</name>
    <name evidence="9" type="ORF">B9Z55_017300</name>
</gene>
<proteinExistence type="inferred from homology"/>
<evidence type="ECO:0000313" key="10">
    <source>
        <dbReference type="Proteomes" id="UP000230233"/>
    </source>
</evidence>
<keyword evidence="5" id="KW-0812">Transmembrane</keyword>
<evidence type="ECO:0000256" key="1">
    <source>
        <dbReference type="ARBA" id="ARBA00004167"/>
    </source>
</evidence>
<dbReference type="GO" id="GO:0005737">
    <property type="term" value="C:cytoplasm"/>
    <property type="evidence" value="ECO:0007669"/>
    <property type="project" value="TreeGrafter"/>
</dbReference>
<dbReference type="OrthoDB" id="5846178at2759"/>
<dbReference type="EC" id="2.4.1.-" evidence="8"/>
<dbReference type="GO" id="GO:0016020">
    <property type="term" value="C:membrane"/>
    <property type="evidence" value="ECO:0007669"/>
    <property type="project" value="UniProtKB-SubCell"/>
</dbReference>
<keyword evidence="3 8" id="KW-0328">Glycosyltransferase</keyword>
<dbReference type="Proteomes" id="UP000230233">
    <property type="component" value="Chromosome V"/>
</dbReference>
<accession>A0A2G5T8H6</accession>